<feature type="region of interest" description="Disordered" evidence="6">
    <location>
        <begin position="1"/>
        <end position="24"/>
    </location>
</feature>
<dbReference type="GO" id="GO:0022857">
    <property type="term" value="F:transmembrane transporter activity"/>
    <property type="evidence" value="ECO:0007669"/>
    <property type="project" value="InterPro"/>
</dbReference>
<feature type="transmembrane region" description="Helical" evidence="7">
    <location>
        <begin position="63"/>
        <end position="81"/>
    </location>
</feature>
<accession>A0A919RQB8</accession>
<feature type="transmembrane region" description="Helical" evidence="7">
    <location>
        <begin position="88"/>
        <end position="106"/>
    </location>
</feature>
<keyword evidence="9" id="KW-1185">Reference proteome</keyword>
<evidence type="ECO:0008006" key="10">
    <source>
        <dbReference type="Google" id="ProtNLM"/>
    </source>
</evidence>
<dbReference type="PANTHER" id="PTHR32196">
    <property type="entry name" value="ABC TRANSPORTER PERMEASE PROTEIN YPHD-RELATED-RELATED"/>
    <property type="match status" value="1"/>
</dbReference>
<sequence>MNASQTSESTAGPVAGGTGAAGRTPVRPARVTVPSALVMTALLFAGSALFVPGTLATDSLLSMAPFAALLAVTAIGQMLVIQQGGLDLSVAGVISMSAVIVTKYPGGADSGLVPALLLVVLLALAVGLAHGYLVTVVGVTPLVATLGGNALLLGGVQHFTNGSPGAVPAGLQRFALAKTLGVPNTVLIAVSVAVIVALVVHRTVLGRRFQAVGANPAAARAAAISLIRYGTGTYVCAALCHAAAGVLLAGFIRTPALNIGDSYLLAGIAAVVVGGTALAGGRGTVLGTVLGALFLT</sequence>
<evidence type="ECO:0000313" key="8">
    <source>
        <dbReference type="EMBL" id="GII97085.1"/>
    </source>
</evidence>
<proteinExistence type="predicted"/>
<dbReference type="Proteomes" id="UP000606172">
    <property type="component" value="Unassembled WGS sequence"/>
</dbReference>
<reference evidence="8" key="1">
    <citation type="submission" date="2021-01" db="EMBL/GenBank/DDBJ databases">
        <title>Whole genome shotgun sequence of Sinosporangium siamense NBRC 109515.</title>
        <authorList>
            <person name="Komaki H."/>
            <person name="Tamura T."/>
        </authorList>
    </citation>
    <scope>NUCLEOTIDE SEQUENCE</scope>
    <source>
        <strain evidence="8">NBRC 109515</strain>
    </source>
</reference>
<dbReference type="EMBL" id="BOOW01000054">
    <property type="protein sequence ID" value="GII97085.1"/>
    <property type="molecule type" value="Genomic_DNA"/>
</dbReference>
<evidence type="ECO:0000256" key="1">
    <source>
        <dbReference type="ARBA" id="ARBA00004651"/>
    </source>
</evidence>
<gene>
    <name evidence="8" type="ORF">Ssi02_73160</name>
</gene>
<dbReference type="RefSeq" id="WP_204032451.1">
    <property type="nucleotide sequence ID" value="NZ_BOOW01000054.1"/>
</dbReference>
<name>A0A919RQB8_9ACTN</name>
<keyword evidence="4 7" id="KW-1133">Transmembrane helix</keyword>
<organism evidence="8 9">
    <name type="scientific">Sinosporangium siamense</name>
    <dbReference type="NCBI Taxonomy" id="1367973"/>
    <lineage>
        <taxon>Bacteria</taxon>
        <taxon>Bacillati</taxon>
        <taxon>Actinomycetota</taxon>
        <taxon>Actinomycetes</taxon>
        <taxon>Streptosporangiales</taxon>
        <taxon>Streptosporangiaceae</taxon>
        <taxon>Sinosporangium</taxon>
    </lineage>
</organism>
<feature type="transmembrane region" description="Helical" evidence="7">
    <location>
        <begin position="180"/>
        <end position="200"/>
    </location>
</feature>
<evidence type="ECO:0000256" key="2">
    <source>
        <dbReference type="ARBA" id="ARBA00022475"/>
    </source>
</evidence>
<dbReference type="Pfam" id="PF02653">
    <property type="entry name" value="BPD_transp_2"/>
    <property type="match status" value="1"/>
</dbReference>
<keyword evidence="5 7" id="KW-0472">Membrane</keyword>
<keyword evidence="3 7" id="KW-0812">Transmembrane</keyword>
<feature type="transmembrane region" description="Helical" evidence="7">
    <location>
        <begin position="112"/>
        <end position="135"/>
    </location>
</feature>
<evidence type="ECO:0000313" key="9">
    <source>
        <dbReference type="Proteomes" id="UP000606172"/>
    </source>
</evidence>
<feature type="transmembrane region" description="Helical" evidence="7">
    <location>
        <begin position="234"/>
        <end position="252"/>
    </location>
</feature>
<evidence type="ECO:0000256" key="5">
    <source>
        <dbReference type="ARBA" id="ARBA00023136"/>
    </source>
</evidence>
<comment type="subcellular location">
    <subcellularLocation>
        <location evidence="1">Cell membrane</location>
        <topology evidence="1">Multi-pass membrane protein</topology>
    </subcellularLocation>
</comment>
<dbReference type="CDD" id="cd06579">
    <property type="entry name" value="TM_PBP1_transp_AraH_like"/>
    <property type="match status" value="1"/>
</dbReference>
<evidence type="ECO:0000256" key="6">
    <source>
        <dbReference type="SAM" id="MobiDB-lite"/>
    </source>
</evidence>
<dbReference type="AlphaFoldDB" id="A0A919RQB8"/>
<dbReference type="GO" id="GO:0005886">
    <property type="term" value="C:plasma membrane"/>
    <property type="evidence" value="ECO:0007669"/>
    <property type="project" value="UniProtKB-SubCell"/>
</dbReference>
<feature type="transmembrane region" description="Helical" evidence="7">
    <location>
        <begin position="31"/>
        <end position="51"/>
    </location>
</feature>
<dbReference type="InterPro" id="IPR001851">
    <property type="entry name" value="ABC_transp_permease"/>
</dbReference>
<protein>
    <recommendedName>
        <fullName evidence="10">ABC transporter permease</fullName>
    </recommendedName>
</protein>
<feature type="transmembrane region" description="Helical" evidence="7">
    <location>
        <begin position="142"/>
        <end position="160"/>
    </location>
</feature>
<evidence type="ECO:0000256" key="7">
    <source>
        <dbReference type="SAM" id="Phobius"/>
    </source>
</evidence>
<feature type="transmembrane region" description="Helical" evidence="7">
    <location>
        <begin position="264"/>
        <end position="295"/>
    </location>
</feature>
<evidence type="ECO:0000256" key="3">
    <source>
        <dbReference type="ARBA" id="ARBA00022692"/>
    </source>
</evidence>
<evidence type="ECO:0000256" key="4">
    <source>
        <dbReference type="ARBA" id="ARBA00022989"/>
    </source>
</evidence>
<keyword evidence="2" id="KW-1003">Cell membrane</keyword>
<comment type="caution">
    <text evidence="8">The sequence shown here is derived from an EMBL/GenBank/DDBJ whole genome shotgun (WGS) entry which is preliminary data.</text>
</comment>
<feature type="compositionally biased region" description="Polar residues" evidence="6">
    <location>
        <begin position="1"/>
        <end position="10"/>
    </location>
</feature>